<evidence type="ECO:0000256" key="1">
    <source>
        <dbReference type="ARBA" id="ARBA00004651"/>
    </source>
</evidence>
<comment type="subcellular location">
    <subcellularLocation>
        <location evidence="1 6">Cell membrane</location>
        <topology evidence="1 6">Multi-pass membrane protein</topology>
    </subcellularLocation>
</comment>
<evidence type="ECO:0000313" key="9">
    <source>
        <dbReference type="Proteomes" id="UP000076066"/>
    </source>
</evidence>
<dbReference type="Proteomes" id="UP000076066">
    <property type="component" value="Chromosome"/>
</dbReference>
<dbReference type="KEGG" id="hjo:AY555_05535"/>
<organism evidence="8 9">
    <name type="scientific">Haematospirillum jordaniae</name>
    <dbReference type="NCBI Taxonomy" id="1549855"/>
    <lineage>
        <taxon>Bacteria</taxon>
        <taxon>Pseudomonadati</taxon>
        <taxon>Pseudomonadota</taxon>
        <taxon>Alphaproteobacteria</taxon>
        <taxon>Rhodospirillales</taxon>
        <taxon>Novispirillaceae</taxon>
        <taxon>Haematospirillum</taxon>
    </lineage>
</organism>
<name>A0A143DD99_9PROT</name>
<feature type="transmembrane region" description="Helical" evidence="6">
    <location>
        <begin position="185"/>
        <end position="204"/>
    </location>
</feature>
<dbReference type="PANTHER" id="PTHR12677">
    <property type="entry name" value="GOLGI APPARATUS MEMBRANE PROTEIN TVP38-RELATED"/>
    <property type="match status" value="1"/>
</dbReference>
<evidence type="ECO:0000256" key="5">
    <source>
        <dbReference type="ARBA" id="ARBA00023136"/>
    </source>
</evidence>
<keyword evidence="4 6" id="KW-1133">Transmembrane helix</keyword>
<proteinExistence type="inferred from homology"/>
<comment type="similarity">
    <text evidence="6">Belongs to the TVP38/TMEM64 family.</text>
</comment>
<dbReference type="EMBL" id="CP014525">
    <property type="protein sequence ID" value="AMW34731.1"/>
    <property type="molecule type" value="Genomic_DNA"/>
</dbReference>
<feature type="transmembrane region" description="Helical" evidence="6">
    <location>
        <begin position="95"/>
        <end position="121"/>
    </location>
</feature>
<dbReference type="RefSeq" id="WP_066134484.1">
    <property type="nucleotide sequence ID" value="NZ_CP014525.1"/>
</dbReference>
<keyword evidence="3 6" id="KW-0812">Transmembrane</keyword>
<reference evidence="8 9" key="1">
    <citation type="submission" date="2016-02" db="EMBL/GenBank/DDBJ databases">
        <title>Complete Genome of H5569, the type strain of the newly described species Haematospirillium jordaniae.</title>
        <authorList>
            <person name="Nicholson A.C."/>
            <person name="Humrighouse B.W."/>
            <person name="Loparov V."/>
            <person name="McQuiston J.R."/>
        </authorList>
    </citation>
    <scope>NUCLEOTIDE SEQUENCE [LARGE SCALE GENOMIC DNA]</scope>
    <source>
        <strain evidence="8 9">H5569</strain>
    </source>
</reference>
<gene>
    <name evidence="8" type="ORF">AY555_05535</name>
</gene>
<dbReference type="AlphaFoldDB" id="A0A143DD99"/>
<dbReference type="GO" id="GO:0005886">
    <property type="term" value="C:plasma membrane"/>
    <property type="evidence" value="ECO:0007669"/>
    <property type="project" value="UniProtKB-SubCell"/>
</dbReference>
<dbReference type="InterPro" id="IPR032816">
    <property type="entry name" value="VTT_dom"/>
</dbReference>
<dbReference type="Pfam" id="PF09335">
    <property type="entry name" value="VTT_dom"/>
    <property type="match status" value="1"/>
</dbReference>
<keyword evidence="2 6" id="KW-1003">Cell membrane</keyword>
<keyword evidence="5 6" id="KW-0472">Membrane</keyword>
<evidence type="ECO:0000256" key="3">
    <source>
        <dbReference type="ARBA" id="ARBA00022692"/>
    </source>
</evidence>
<protein>
    <recommendedName>
        <fullName evidence="6">TVP38/TMEM64 family membrane protein</fullName>
    </recommendedName>
</protein>
<dbReference type="InterPro" id="IPR015414">
    <property type="entry name" value="TMEM64"/>
</dbReference>
<dbReference type="OrthoDB" id="7348996at2"/>
<feature type="transmembrane region" description="Helical" evidence="6">
    <location>
        <begin position="70"/>
        <end position="89"/>
    </location>
</feature>
<feature type="transmembrane region" description="Helical" evidence="6">
    <location>
        <begin position="25"/>
        <end position="43"/>
    </location>
</feature>
<sequence>MSLSPETLLHDDAEETLRRSNPLKALFKGLVMIATLAAIGFGAREFGLTEALDTHWLDDQIVGQGLNGELLFVAVGTLVAAIGVPRQIVAFGGGYAFGFVEGGLLALLAQTMGCATAFFYARILGRSVIRRLFARRIERIDALLGHHPFTMTLLVRLLPVGSNLLTNLAAGVTALAPSRFLGGTAVGYIPQTVVFALLGAGVQVDATTQVVLSAALFIASGLLGIGLYKRLKNRLR</sequence>
<evidence type="ECO:0000256" key="6">
    <source>
        <dbReference type="RuleBase" id="RU366058"/>
    </source>
</evidence>
<dbReference type="PANTHER" id="PTHR12677:SF59">
    <property type="entry name" value="GOLGI APPARATUS MEMBRANE PROTEIN TVP38-RELATED"/>
    <property type="match status" value="1"/>
</dbReference>
<dbReference type="GeneID" id="53316614"/>
<feature type="transmembrane region" description="Helical" evidence="6">
    <location>
        <begin position="210"/>
        <end position="228"/>
    </location>
</feature>
<evidence type="ECO:0000256" key="4">
    <source>
        <dbReference type="ARBA" id="ARBA00022989"/>
    </source>
</evidence>
<dbReference type="STRING" id="1549855.AY555_05535"/>
<evidence type="ECO:0000256" key="2">
    <source>
        <dbReference type="ARBA" id="ARBA00022475"/>
    </source>
</evidence>
<evidence type="ECO:0000313" key="8">
    <source>
        <dbReference type="EMBL" id="AMW34731.1"/>
    </source>
</evidence>
<accession>A0A143DD99</accession>
<feature type="domain" description="VTT" evidence="7">
    <location>
        <begin position="84"/>
        <end position="200"/>
    </location>
</feature>
<keyword evidence="9" id="KW-1185">Reference proteome</keyword>
<evidence type="ECO:0000259" key="7">
    <source>
        <dbReference type="Pfam" id="PF09335"/>
    </source>
</evidence>